<reference evidence="9 10" key="1">
    <citation type="submission" date="2018-11" db="EMBL/GenBank/DDBJ databases">
        <title>Genomic Encyclopedia of Type Strains, Phase IV (KMG-IV): sequencing the most valuable type-strain genomes for metagenomic binning, comparative biology and taxonomic classification.</title>
        <authorList>
            <person name="Goeker M."/>
        </authorList>
    </citation>
    <scope>NUCLEOTIDE SEQUENCE [LARGE SCALE GENOMIC DNA]</scope>
    <source>
        <strain evidence="9 10">DSM 104731</strain>
    </source>
</reference>
<evidence type="ECO:0000313" key="9">
    <source>
        <dbReference type="EMBL" id="RPE66977.1"/>
    </source>
</evidence>
<evidence type="ECO:0000256" key="6">
    <source>
        <dbReference type="ARBA" id="ARBA00023125"/>
    </source>
</evidence>
<dbReference type="Gene3D" id="3.90.1680.10">
    <property type="entry name" value="SOS response associated peptidase-like"/>
    <property type="match status" value="1"/>
</dbReference>
<dbReference type="RefSeq" id="WP_123792453.1">
    <property type="nucleotide sequence ID" value="NZ_RKQK01000002.1"/>
</dbReference>
<dbReference type="InterPro" id="IPR003738">
    <property type="entry name" value="SRAP"/>
</dbReference>
<evidence type="ECO:0000313" key="10">
    <source>
        <dbReference type="Proteomes" id="UP000269689"/>
    </source>
</evidence>
<keyword evidence="4 8" id="KW-0378">Hydrolase</keyword>
<evidence type="ECO:0000256" key="8">
    <source>
        <dbReference type="RuleBase" id="RU364100"/>
    </source>
</evidence>
<dbReference type="AlphaFoldDB" id="A0A3N4UPP4"/>
<dbReference type="EC" id="3.4.-.-" evidence="8"/>
<gene>
    <name evidence="9" type="ORF">EDD53_1380</name>
</gene>
<protein>
    <recommendedName>
        <fullName evidence="8">Abasic site processing protein</fullName>
        <ecNumber evidence="8">3.4.-.-</ecNumber>
    </recommendedName>
</protein>
<evidence type="ECO:0000256" key="2">
    <source>
        <dbReference type="ARBA" id="ARBA00022670"/>
    </source>
</evidence>
<dbReference type="Pfam" id="PF02586">
    <property type="entry name" value="SRAP"/>
    <property type="match status" value="1"/>
</dbReference>
<keyword evidence="2 8" id="KW-0645">Protease</keyword>
<evidence type="ECO:0000256" key="5">
    <source>
        <dbReference type="ARBA" id="ARBA00023124"/>
    </source>
</evidence>
<dbReference type="EMBL" id="RKQK01000002">
    <property type="protein sequence ID" value="RPE66977.1"/>
    <property type="molecule type" value="Genomic_DNA"/>
</dbReference>
<dbReference type="Proteomes" id="UP000269689">
    <property type="component" value="Unassembled WGS sequence"/>
</dbReference>
<dbReference type="GO" id="GO:0106300">
    <property type="term" value="P:protein-DNA covalent cross-linking repair"/>
    <property type="evidence" value="ECO:0007669"/>
    <property type="project" value="InterPro"/>
</dbReference>
<dbReference type="PANTHER" id="PTHR13604:SF0">
    <property type="entry name" value="ABASIC SITE PROCESSING PROTEIN HMCES"/>
    <property type="match status" value="1"/>
</dbReference>
<comment type="similarity">
    <text evidence="1 8">Belongs to the SOS response-associated peptidase family.</text>
</comment>
<keyword evidence="6" id="KW-0238">DNA-binding</keyword>
<dbReference type="GO" id="GO:0003697">
    <property type="term" value="F:single-stranded DNA binding"/>
    <property type="evidence" value="ECO:0007669"/>
    <property type="project" value="InterPro"/>
</dbReference>
<evidence type="ECO:0000256" key="3">
    <source>
        <dbReference type="ARBA" id="ARBA00022763"/>
    </source>
</evidence>
<dbReference type="OrthoDB" id="9782620at2"/>
<dbReference type="InterPro" id="IPR036590">
    <property type="entry name" value="SRAP-like"/>
</dbReference>
<evidence type="ECO:0000256" key="1">
    <source>
        <dbReference type="ARBA" id="ARBA00008136"/>
    </source>
</evidence>
<dbReference type="SUPFAM" id="SSF143081">
    <property type="entry name" value="BB1717-like"/>
    <property type="match status" value="1"/>
</dbReference>
<organism evidence="9 10">
    <name type="scientific">Pacificibacter maritimus</name>
    <dbReference type="NCBI Taxonomy" id="762213"/>
    <lineage>
        <taxon>Bacteria</taxon>
        <taxon>Pseudomonadati</taxon>
        <taxon>Pseudomonadota</taxon>
        <taxon>Alphaproteobacteria</taxon>
        <taxon>Rhodobacterales</taxon>
        <taxon>Roseobacteraceae</taxon>
        <taxon>Pacificibacter</taxon>
    </lineage>
</organism>
<comment type="caution">
    <text evidence="9">The sequence shown here is derived from an EMBL/GenBank/DDBJ whole genome shotgun (WGS) entry which is preliminary data.</text>
</comment>
<dbReference type="GO" id="GO:0008233">
    <property type="term" value="F:peptidase activity"/>
    <property type="evidence" value="ECO:0007669"/>
    <property type="project" value="UniProtKB-KW"/>
</dbReference>
<evidence type="ECO:0000256" key="4">
    <source>
        <dbReference type="ARBA" id="ARBA00022801"/>
    </source>
</evidence>
<name>A0A3N4UPP4_9RHOB</name>
<dbReference type="PANTHER" id="PTHR13604">
    <property type="entry name" value="DC12-RELATED"/>
    <property type="match status" value="1"/>
</dbReference>
<sequence>MCGRFVDPNLRNTEIDMSQIKIDPIPRRFNVKPTNPILIFADQPLEGVAARWGLIPTWFKGNDPKEWKATTFNARIEEARDKPTFRAAWRYGRCLIPAGGFYEWTGPKGNRRPNFFAPAGNDANFYFAGLFSIWNDMRTCTIMTRAATDAMAGIHNRMPVILNSEEREAWLEGSADLDIGIEAALKTWPVERFGLMDEGTGLIETAE</sequence>
<dbReference type="GO" id="GO:0006508">
    <property type="term" value="P:proteolysis"/>
    <property type="evidence" value="ECO:0007669"/>
    <property type="project" value="UniProtKB-KW"/>
</dbReference>
<dbReference type="GO" id="GO:0016829">
    <property type="term" value="F:lyase activity"/>
    <property type="evidence" value="ECO:0007669"/>
    <property type="project" value="UniProtKB-KW"/>
</dbReference>
<keyword evidence="5" id="KW-0190">Covalent protein-DNA linkage</keyword>
<keyword evidence="10" id="KW-1185">Reference proteome</keyword>
<keyword evidence="3" id="KW-0227">DNA damage</keyword>
<evidence type="ECO:0000256" key="7">
    <source>
        <dbReference type="ARBA" id="ARBA00023239"/>
    </source>
</evidence>
<accession>A0A3N4UPP4</accession>
<proteinExistence type="inferred from homology"/>
<keyword evidence="7" id="KW-0456">Lyase</keyword>